<dbReference type="PANTHER" id="PTHR33353">
    <property type="entry name" value="PUTATIVE (AFU_ORTHOLOGUE AFUA_1G12560)-RELATED"/>
    <property type="match status" value="1"/>
</dbReference>
<evidence type="ECO:0000256" key="2">
    <source>
        <dbReference type="ARBA" id="ARBA00004613"/>
    </source>
</evidence>
<evidence type="ECO:0000256" key="6">
    <source>
        <dbReference type="SAM" id="SignalP"/>
    </source>
</evidence>
<evidence type="ECO:0000256" key="4">
    <source>
        <dbReference type="ARBA" id="ARBA00023157"/>
    </source>
</evidence>
<proteinExistence type="predicted"/>
<organism evidence="8 9">
    <name type="scientific">Lineolata rhizophorae</name>
    <dbReference type="NCBI Taxonomy" id="578093"/>
    <lineage>
        <taxon>Eukaryota</taxon>
        <taxon>Fungi</taxon>
        <taxon>Dikarya</taxon>
        <taxon>Ascomycota</taxon>
        <taxon>Pezizomycotina</taxon>
        <taxon>Dothideomycetes</taxon>
        <taxon>Dothideomycetes incertae sedis</taxon>
        <taxon>Lineolatales</taxon>
        <taxon>Lineolataceae</taxon>
        <taxon>Lineolata</taxon>
    </lineage>
</organism>
<protein>
    <submittedName>
        <fullName evidence="8">Glycosyl hydrolase family 61-domain-containing protein</fullName>
    </submittedName>
</protein>
<name>A0A6A6NT50_9PEZI</name>
<feature type="signal peptide" evidence="6">
    <location>
        <begin position="1"/>
        <end position="19"/>
    </location>
</feature>
<keyword evidence="9" id="KW-1185">Reference proteome</keyword>
<evidence type="ECO:0000256" key="5">
    <source>
        <dbReference type="SAM" id="MobiDB-lite"/>
    </source>
</evidence>
<feature type="compositionally biased region" description="Basic residues" evidence="5">
    <location>
        <begin position="287"/>
        <end position="299"/>
    </location>
</feature>
<reference evidence="8" key="1">
    <citation type="journal article" date="2020" name="Stud. Mycol.">
        <title>101 Dothideomycetes genomes: a test case for predicting lifestyles and emergence of pathogens.</title>
        <authorList>
            <person name="Haridas S."/>
            <person name="Albert R."/>
            <person name="Binder M."/>
            <person name="Bloem J."/>
            <person name="Labutti K."/>
            <person name="Salamov A."/>
            <person name="Andreopoulos B."/>
            <person name="Baker S."/>
            <person name="Barry K."/>
            <person name="Bills G."/>
            <person name="Bluhm B."/>
            <person name="Cannon C."/>
            <person name="Castanera R."/>
            <person name="Culley D."/>
            <person name="Daum C."/>
            <person name="Ezra D."/>
            <person name="Gonzalez J."/>
            <person name="Henrissat B."/>
            <person name="Kuo A."/>
            <person name="Liang C."/>
            <person name="Lipzen A."/>
            <person name="Lutzoni F."/>
            <person name="Magnuson J."/>
            <person name="Mondo S."/>
            <person name="Nolan M."/>
            <person name="Ohm R."/>
            <person name="Pangilinan J."/>
            <person name="Park H.-J."/>
            <person name="Ramirez L."/>
            <person name="Alfaro M."/>
            <person name="Sun H."/>
            <person name="Tritt A."/>
            <person name="Yoshinaga Y."/>
            <person name="Zwiers L.-H."/>
            <person name="Turgeon B."/>
            <person name="Goodwin S."/>
            <person name="Spatafora J."/>
            <person name="Crous P."/>
            <person name="Grigoriev I."/>
        </authorList>
    </citation>
    <scope>NUCLEOTIDE SEQUENCE</scope>
    <source>
        <strain evidence="8">ATCC 16933</strain>
    </source>
</reference>
<dbReference type="EMBL" id="MU001691">
    <property type="protein sequence ID" value="KAF2454443.1"/>
    <property type="molecule type" value="Genomic_DNA"/>
</dbReference>
<feature type="region of interest" description="Disordered" evidence="5">
    <location>
        <begin position="242"/>
        <end position="299"/>
    </location>
</feature>
<dbReference type="InterPro" id="IPR049892">
    <property type="entry name" value="AA9"/>
</dbReference>
<evidence type="ECO:0000259" key="7">
    <source>
        <dbReference type="Pfam" id="PF03443"/>
    </source>
</evidence>
<dbReference type="GO" id="GO:0005576">
    <property type="term" value="C:extracellular region"/>
    <property type="evidence" value="ECO:0007669"/>
    <property type="project" value="UniProtKB-SubCell"/>
</dbReference>
<dbReference type="GO" id="GO:0016787">
    <property type="term" value="F:hydrolase activity"/>
    <property type="evidence" value="ECO:0007669"/>
    <property type="project" value="UniProtKB-KW"/>
</dbReference>
<gene>
    <name evidence="8" type="ORF">BDY21DRAFT_291176</name>
</gene>
<dbReference type="OrthoDB" id="4849160at2759"/>
<sequence length="306" mass="32226">MPASKFIGILGALVSSAYAHGTVSGIVAGGSFFQGYDPSFQFQNPPPTVAGWTTDYLDNGFVAVSDYADENIICHKGASPAGTSVPVVAGDSIELQWTTWPESHHGPIIDYLAPCNGDCSQVSKTELEFTKISGVGPTDGSSNPGTWATDDLIANDNTWVLTIPASIAPGNYVLRHEIIALHEGNQEGGAQNYPQCINLEITGSGTNTLPSGTLGIELYTATDPGIFFNIYSSDLDTYEVPGPALLAGGSSGDSSGDGDNTGDGAEDDDSDPADDEEEPTSCTELRRRFRRRAGHGKNKRIVKFTA</sequence>
<evidence type="ECO:0000313" key="8">
    <source>
        <dbReference type="EMBL" id="KAF2454443.1"/>
    </source>
</evidence>
<keyword evidence="8" id="KW-0378">Hydrolase</keyword>
<dbReference type="Pfam" id="PF03443">
    <property type="entry name" value="AA9"/>
    <property type="match status" value="1"/>
</dbReference>
<keyword evidence="4" id="KW-1015">Disulfide bond</keyword>
<comment type="subcellular location">
    <subcellularLocation>
        <location evidence="2">Secreted</location>
    </subcellularLocation>
</comment>
<feature type="domain" description="Auxiliary Activity family 9 catalytic" evidence="7">
    <location>
        <begin position="20"/>
        <end position="234"/>
    </location>
</feature>
<keyword evidence="6" id="KW-0732">Signal</keyword>
<dbReference type="PANTHER" id="PTHR33353:SF34">
    <property type="entry name" value="ENDO-BETA-1,4-GLUCANASE D"/>
    <property type="match status" value="1"/>
</dbReference>
<dbReference type="AlphaFoldDB" id="A0A6A6NT50"/>
<feature type="compositionally biased region" description="Acidic residues" evidence="5">
    <location>
        <begin position="264"/>
        <end position="279"/>
    </location>
</feature>
<dbReference type="Gene3D" id="2.70.50.70">
    <property type="match status" value="1"/>
</dbReference>
<dbReference type="Proteomes" id="UP000799766">
    <property type="component" value="Unassembled WGS sequence"/>
</dbReference>
<evidence type="ECO:0000256" key="1">
    <source>
        <dbReference type="ARBA" id="ARBA00001973"/>
    </source>
</evidence>
<keyword evidence="3" id="KW-0964">Secreted</keyword>
<dbReference type="CDD" id="cd21175">
    <property type="entry name" value="LPMO_AA9"/>
    <property type="match status" value="1"/>
</dbReference>
<feature type="chain" id="PRO_5025370416" evidence="6">
    <location>
        <begin position="20"/>
        <end position="306"/>
    </location>
</feature>
<evidence type="ECO:0000256" key="3">
    <source>
        <dbReference type="ARBA" id="ARBA00022525"/>
    </source>
</evidence>
<dbReference type="InterPro" id="IPR005103">
    <property type="entry name" value="AA9_LPMO"/>
</dbReference>
<comment type="cofactor">
    <cofactor evidence="1">
        <name>Cu(2+)</name>
        <dbReference type="ChEBI" id="CHEBI:29036"/>
    </cofactor>
</comment>
<evidence type="ECO:0000313" key="9">
    <source>
        <dbReference type="Proteomes" id="UP000799766"/>
    </source>
</evidence>
<accession>A0A6A6NT50</accession>